<protein>
    <recommendedName>
        <fullName evidence="2">MAGE domain-containing protein</fullName>
    </recommendedName>
</protein>
<dbReference type="Gene3D" id="1.10.10.1200">
    <property type="entry name" value="MAGE homology domain, winged helix WH1 motif"/>
    <property type="match status" value="1"/>
</dbReference>
<gene>
    <name evidence="3" type="ORF">FD754_023372</name>
</gene>
<dbReference type="PROSITE" id="PS50838">
    <property type="entry name" value="MAGE"/>
    <property type="match status" value="1"/>
</dbReference>
<evidence type="ECO:0000313" key="4">
    <source>
        <dbReference type="Proteomes" id="UP000326458"/>
    </source>
</evidence>
<dbReference type="InterPro" id="IPR002190">
    <property type="entry name" value="MHD_dom"/>
</dbReference>
<evidence type="ECO:0000313" key="3">
    <source>
        <dbReference type="EMBL" id="KAB0340146.1"/>
    </source>
</evidence>
<dbReference type="Proteomes" id="UP000326458">
    <property type="component" value="Unassembled WGS sequence"/>
</dbReference>
<sequence>MLMVEMSELSKPKEDLQGQKQAQGPGEAWCMGAEAEEASTPLTSSCPVSSSSAVAHAESLLKESLNVMTANLMGFLLLKDGIKEPISQAKMLNMVLRDNQAHFPVVLHKATQCLPLVFCVYVKEVDPREHIYFLVPTLGLTLNEMQRDGQGMPKVGLLVMDLSLILLAGDLIPRRRSGEHLAGWGGGVPDNDPAHFEFLWGPRAYVETSKWQVRAFLLRVKQRALRAFQLLSAEAEGQEEEGA</sequence>
<reference evidence="3 4" key="1">
    <citation type="submission" date="2019-06" db="EMBL/GenBank/DDBJ databases">
        <title>Discovery of a novel chromosome fission-fusion reversal in muntjac.</title>
        <authorList>
            <person name="Mudd A.B."/>
            <person name="Bredeson J.V."/>
            <person name="Baum R."/>
            <person name="Hockemeyer D."/>
            <person name="Rokhsar D.S."/>
        </authorList>
    </citation>
    <scope>NUCLEOTIDE SEQUENCE [LARGE SCALE GENOMIC DNA]</scope>
    <source>
        <strain evidence="3">UTSW_UCB_Mm</strain>
        <tissue evidence="3">Fibroblast cell line</tissue>
    </source>
</reference>
<feature type="domain" description="MAGE" evidence="2">
    <location>
        <begin position="65"/>
        <end position="235"/>
    </location>
</feature>
<proteinExistence type="predicted"/>
<evidence type="ECO:0000256" key="1">
    <source>
        <dbReference type="SAM" id="MobiDB-lite"/>
    </source>
</evidence>
<name>A0A5N3UTW3_MUNMU</name>
<dbReference type="GO" id="GO:0005634">
    <property type="term" value="C:nucleus"/>
    <property type="evidence" value="ECO:0007669"/>
    <property type="project" value="TreeGrafter"/>
</dbReference>
<feature type="compositionally biased region" description="Basic and acidic residues" evidence="1">
    <location>
        <begin position="8"/>
        <end position="17"/>
    </location>
</feature>
<dbReference type="PANTHER" id="PTHR11736:SF81">
    <property type="entry name" value="MAGE DOMAIN-CONTAINING PROTEIN"/>
    <property type="match status" value="1"/>
</dbReference>
<dbReference type="EMBL" id="VCEA01000568">
    <property type="protein sequence ID" value="KAB0340146.1"/>
    <property type="molecule type" value="Genomic_DNA"/>
</dbReference>
<dbReference type="InterPro" id="IPR041899">
    <property type="entry name" value="MAGE_WH2"/>
</dbReference>
<feature type="region of interest" description="Disordered" evidence="1">
    <location>
        <begin position="1"/>
        <end position="28"/>
    </location>
</feature>
<keyword evidence="4" id="KW-1185">Reference proteome</keyword>
<dbReference type="PANTHER" id="PTHR11736">
    <property type="entry name" value="MELANOMA-ASSOCIATED ANTIGEN MAGE ANTIGEN"/>
    <property type="match status" value="1"/>
</dbReference>
<dbReference type="AlphaFoldDB" id="A0A5N3UTW3"/>
<evidence type="ECO:0000259" key="2">
    <source>
        <dbReference type="PROSITE" id="PS50838"/>
    </source>
</evidence>
<accession>A0A5N3UTW3</accession>
<dbReference type="Gene3D" id="1.10.10.1210">
    <property type="entry name" value="MAGE homology domain, winged helix WH2 motif"/>
    <property type="match status" value="1"/>
</dbReference>
<organism evidence="3 4">
    <name type="scientific">Muntiacus muntjak</name>
    <name type="common">Barking deer</name>
    <name type="synonym">Indian muntjac</name>
    <dbReference type="NCBI Taxonomy" id="9888"/>
    <lineage>
        <taxon>Eukaryota</taxon>
        <taxon>Metazoa</taxon>
        <taxon>Chordata</taxon>
        <taxon>Craniata</taxon>
        <taxon>Vertebrata</taxon>
        <taxon>Euteleostomi</taxon>
        <taxon>Mammalia</taxon>
        <taxon>Eutheria</taxon>
        <taxon>Laurasiatheria</taxon>
        <taxon>Artiodactyla</taxon>
        <taxon>Ruminantia</taxon>
        <taxon>Pecora</taxon>
        <taxon>Cervidae</taxon>
        <taxon>Muntiacinae</taxon>
        <taxon>Muntiacus</taxon>
    </lineage>
</organism>
<dbReference type="InterPro" id="IPR037445">
    <property type="entry name" value="MAGE"/>
</dbReference>
<dbReference type="InterPro" id="IPR041898">
    <property type="entry name" value="MAGE_WH1"/>
</dbReference>
<dbReference type="GO" id="GO:0000122">
    <property type="term" value="P:negative regulation of transcription by RNA polymerase II"/>
    <property type="evidence" value="ECO:0007669"/>
    <property type="project" value="TreeGrafter"/>
</dbReference>
<dbReference type="SMART" id="SM01373">
    <property type="entry name" value="MAGE"/>
    <property type="match status" value="1"/>
</dbReference>
<comment type="caution">
    <text evidence="3">The sequence shown here is derived from an EMBL/GenBank/DDBJ whole genome shotgun (WGS) entry which is preliminary data.</text>
</comment>